<evidence type="ECO:0000256" key="1">
    <source>
        <dbReference type="ARBA" id="ARBA00004651"/>
    </source>
</evidence>
<evidence type="ECO:0000256" key="6">
    <source>
        <dbReference type="SAM" id="MobiDB-lite"/>
    </source>
</evidence>
<accession>A0A917UU79</accession>
<keyword evidence="3 7" id="KW-0812">Transmembrane</keyword>
<keyword evidence="10" id="KW-1185">Reference proteome</keyword>
<reference evidence="9" key="1">
    <citation type="journal article" date="2014" name="Int. J. Syst. Evol. Microbiol.">
        <title>Complete genome sequence of Corynebacterium casei LMG S-19264T (=DSM 44701T), isolated from a smear-ripened cheese.</title>
        <authorList>
            <consortium name="US DOE Joint Genome Institute (JGI-PGF)"/>
            <person name="Walter F."/>
            <person name="Albersmeier A."/>
            <person name="Kalinowski J."/>
            <person name="Ruckert C."/>
        </authorList>
    </citation>
    <scope>NUCLEOTIDE SEQUENCE</scope>
    <source>
        <strain evidence="9">CGMCC 1.8984</strain>
    </source>
</reference>
<gene>
    <name evidence="9" type="ORF">GCM10011372_25260</name>
</gene>
<keyword evidence="4 7" id="KW-1133">Transmembrane helix</keyword>
<evidence type="ECO:0000256" key="2">
    <source>
        <dbReference type="ARBA" id="ARBA00022475"/>
    </source>
</evidence>
<sequence>MARLLFGLGVAAVIFTIYAVADCAFFDRTRIRGLRRGWWIVVILFVPIIGGVLWFLIGRGRIDRVGSWGSRTVAPDDDAQFLRHLREDAAQDERIRRMEQELAELDADEEPRFGDAAGTSKGEERKRPDAPDAPGETGPAGRPNG</sequence>
<comment type="subcellular location">
    <subcellularLocation>
        <location evidence="1">Cell membrane</location>
        <topology evidence="1">Multi-pass membrane protein</topology>
    </subcellularLocation>
</comment>
<dbReference type="Pfam" id="PF13396">
    <property type="entry name" value="PLDc_N"/>
    <property type="match status" value="1"/>
</dbReference>
<feature type="domain" description="Cardiolipin synthase N-terminal" evidence="8">
    <location>
        <begin position="14"/>
        <end position="59"/>
    </location>
</feature>
<dbReference type="GO" id="GO:0005886">
    <property type="term" value="C:plasma membrane"/>
    <property type="evidence" value="ECO:0007669"/>
    <property type="project" value="UniProtKB-SubCell"/>
</dbReference>
<evidence type="ECO:0000256" key="3">
    <source>
        <dbReference type="ARBA" id="ARBA00022692"/>
    </source>
</evidence>
<evidence type="ECO:0000256" key="7">
    <source>
        <dbReference type="SAM" id="Phobius"/>
    </source>
</evidence>
<evidence type="ECO:0000256" key="5">
    <source>
        <dbReference type="ARBA" id="ARBA00023136"/>
    </source>
</evidence>
<evidence type="ECO:0000256" key="4">
    <source>
        <dbReference type="ARBA" id="ARBA00022989"/>
    </source>
</evidence>
<feature type="compositionally biased region" description="Basic and acidic residues" evidence="6">
    <location>
        <begin position="121"/>
        <end position="130"/>
    </location>
</feature>
<organism evidence="9 10">
    <name type="scientific">Agromyces bauzanensis</name>
    <dbReference type="NCBI Taxonomy" id="1308924"/>
    <lineage>
        <taxon>Bacteria</taxon>
        <taxon>Bacillati</taxon>
        <taxon>Actinomycetota</taxon>
        <taxon>Actinomycetes</taxon>
        <taxon>Micrococcales</taxon>
        <taxon>Microbacteriaceae</taxon>
        <taxon>Agromyces</taxon>
    </lineage>
</organism>
<keyword evidence="5 7" id="KW-0472">Membrane</keyword>
<feature type="transmembrane region" description="Helical" evidence="7">
    <location>
        <begin position="37"/>
        <end position="57"/>
    </location>
</feature>
<dbReference type="EMBL" id="BMMD01000014">
    <property type="protein sequence ID" value="GGJ85871.1"/>
    <property type="molecule type" value="Genomic_DNA"/>
</dbReference>
<protein>
    <recommendedName>
        <fullName evidence="8">Cardiolipin synthase N-terminal domain-containing protein</fullName>
    </recommendedName>
</protein>
<reference evidence="9" key="2">
    <citation type="submission" date="2020-09" db="EMBL/GenBank/DDBJ databases">
        <authorList>
            <person name="Sun Q."/>
            <person name="Zhou Y."/>
        </authorList>
    </citation>
    <scope>NUCLEOTIDE SEQUENCE</scope>
    <source>
        <strain evidence="9">CGMCC 1.8984</strain>
    </source>
</reference>
<proteinExistence type="predicted"/>
<dbReference type="Proteomes" id="UP000636956">
    <property type="component" value="Unassembled WGS sequence"/>
</dbReference>
<dbReference type="RefSeq" id="WP_188743788.1">
    <property type="nucleotide sequence ID" value="NZ_BAABFW010000017.1"/>
</dbReference>
<evidence type="ECO:0000313" key="10">
    <source>
        <dbReference type="Proteomes" id="UP000636956"/>
    </source>
</evidence>
<dbReference type="InterPro" id="IPR027379">
    <property type="entry name" value="CLS_N"/>
</dbReference>
<feature type="region of interest" description="Disordered" evidence="6">
    <location>
        <begin position="100"/>
        <end position="145"/>
    </location>
</feature>
<dbReference type="AlphaFoldDB" id="A0A917UU79"/>
<name>A0A917UU79_9MICO</name>
<keyword evidence="2" id="KW-1003">Cell membrane</keyword>
<evidence type="ECO:0000259" key="8">
    <source>
        <dbReference type="Pfam" id="PF13396"/>
    </source>
</evidence>
<comment type="caution">
    <text evidence="9">The sequence shown here is derived from an EMBL/GenBank/DDBJ whole genome shotgun (WGS) entry which is preliminary data.</text>
</comment>
<evidence type="ECO:0000313" key="9">
    <source>
        <dbReference type="EMBL" id="GGJ85871.1"/>
    </source>
</evidence>